<dbReference type="RefSeq" id="WP_185058313.1">
    <property type="nucleotide sequence ID" value="NZ_BAABJP010000069.1"/>
</dbReference>
<reference evidence="2" key="1">
    <citation type="journal article" date="2019" name="Int. J. Syst. Evol. Microbiol.">
        <title>The Global Catalogue of Microorganisms (GCM) 10K type strain sequencing project: providing services to taxonomists for standard genome sequencing and annotation.</title>
        <authorList>
            <consortium name="The Broad Institute Genomics Platform"/>
            <consortium name="The Broad Institute Genome Sequencing Center for Infectious Disease"/>
            <person name="Wu L."/>
            <person name="Ma J."/>
        </authorList>
    </citation>
    <scope>NUCLEOTIDE SEQUENCE [LARGE SCALE GENOMIC DNA]</scope>
    <source>
        <strain evidence="2">JCM 18303</strain>
    </source>
</reference>
<evidence type="ECO:0000313" key="2">
    <source>
        <dbReference type="Proteomes" id="UP001428817"/>
    </source>
</evidence>
<name>A0ABP9RFS9_9PSEU</name>
<comment type="caution">
    <text evidence="1">The sequence shown here is derived from an EMBL/GenBank/DDBJ whole genome shotgun (WGS) entry which is preliminary data.</text>
</comment>
<sequence>MSGSVRNDPTSLNAEMRHLLTQVTPENVLQIHNGVQAEVAFLADQLKLNGYPARVGVAADEAVSTMAANAFTSKIQGLVQEAAAYIDELRRAGAVIRAQAIRYGHTEDEIRRSFEALQADTR</sequence>
<proteinExistence type="predicted"/>
<accession>A0ABP9RFS9</accession>
<gene>
    <name evidence="1" type="ORF">GCM10023321_85500</name>
</gene>
<evidence type="ECO:0008006" key="3">
    <source>
        <dbReference type="Google" id="ProtNLM"/>
    </source>
</evidence>
<protein>
    <recommendedName>
        <fullName evidence="3">PE family protein</fullName>
    </recommendedName>
</protein>
<evidence type="ECO:0000313" key="1">
    <source>
        <dbReference type="EMBL" id="GAA5176634.1"/>
    </source>
</evidence>
<dbReference type="EMBL" id="BAABJP010000069">
    <property type="protein sequence ID" value="GAA5176634.1"/>
    <property type="molecule type" value="Genomic_DNA"/>
</dbReference>
<keyword evidence="2" id="KW-1185">Reference proteome</keyword>
<dbReference type="Proteomes" id="UP001428817">
    <property type="component" value="Unassembled WGS sequence"/>
</dbReference>
<organism evidence="1 2">
    <name type="scientific">Pseudonocardia eucalypti</name>
    <dbReference type="NCBI Taxonomy" id="648755"/>
    <lineage>
        <taxon>Bacteria</taxon>
        <taxon>Bacillati</taxon>
        <taxon>Actinomycetota</taxon>
        <taxon>Actinomycetes</taxon>
        <taxon>Pseudonocardiales</taxon>
        <taxon>Pseudonocardiaceae</taxon>
        <taxon>Pseudonocardia</taxon>
    </lineage>
</organism>